<feature type="binding site" evidence="7">
    <location>
        <position position="30"/>
    </location>
    <ligand>
        <name>L-glutamine</name>
        <dbReference type="ChEBI" id="CHEBI:58359"/>
    </ligand>
</feature>
<dbReference type="AlphaFoldDB" id="A0A5P9NFN9"/>
<dbReference type="Pfam" id="PF00733">
    <property type="entry name" value="Asn_synthase"/>
    <property type="match status" value="1"/>
</dbReference>
<evidence type="ECO:0000313" key="11">
    <source>
        <dbReference type="Proteomes" id="UP000326287"/>
    </source>
</evidence>
<dbReference type="OrthoDB" id="9763290at2"/>
<evidence type="ECO:0000256" key="4">
    <source>
        <dbReference type="ARBA" id="ARBA00022741"/>
    </source>
</evidence>
<dbReference type="EMBL" id="CP036422">
    <property type="protein sequence ID" value="QFU74600.1"/>
    <property type="molecule type" value="Genomic_DNA"/>
</dbReference>
<name>A0A5P9NFN9_9GAMM</name>
<sequence length="553" mass="62382">MNSALLEFPRQAPSTDTDEAPQVYMQGRIDNGVDVLQAYQRFGLEFPKHLLGDFAIVIHDSARQRVIAVRDQLGVQPFYYHLGSQRLLCAQSEGELLAHPDVTRAINEAVVAETLDNTTTTLTETLYRDIQRLPPGQLLVVTPDSHQFHIYWELPLYEPWSRATPEQSQDEFNDLLQQAVAARISGVEHIGANLSGGLDSTVVAAAAQQWLDQHRPGTKLKTYSLLIDSAWTEPEAPRIQSMLNHYPFDATLKRFTQAPELDWAANAKRNHSLPDHPIFTTHDLYLDPLREHKTQVLLTGEGGDDWFSGDDYLFATLWSRPAQAVNELRYQASDSWLDGVKLLAGSLGWPLLPGAMRRHQFEKRARPGYSPFLGHALMRRTGLEERYKEIGACGQSRSLARSTRAYQLHPASLAERFEMAHMHGANRGYELRFPLSDRRLVEFALRTPPGQLRRGPCNKLLLRGSGLLPENVARSPAKGDFSAAIQSALNQPVVRDTLNNLRIAELGWADQRAVTEALQKMDRGAPQAGILRLLRCLWLVFAVEIWYTCYIRE</sequence>
<evidence type="ECO:0000256" key="3">
    <source>
        <dbReference type="ARBA" id="ARBA00012737"/>
    </source>
</evidence>
<dbReference type="KEGG" id="halc:EY643_02430"/>
<dbReference type="InterPro" id="IPR017932">
    <property type="entry name" value="GATase_2_dom"/>
</dbReference>
<dbReference type="Proteomes" id="UP000326287">
    <property type="component" value="Chromosome"/>
</dbReference>
<dbReference type="Gene3D" id="3.60.20.10">
    <property type="entry name" value="Glutamine Phosphoribosylpyrophosphate, subunit 1, domain 1"/>
    <property type="match status" value="1"/>
</dbReference>
<dbReference type="GO" id="GO:0004066">
    <property type="term" value="F:asparagine synthase (glutamine-hydrolyzing) activity"/>
    <property type="evidence" value="ECO:0007669"/>
    <property type="project" value="UniProtKB-EC"/>
</dbReference>
<dbReference type="PANTHER" id="PTHR43284">
    <property type="entry name" value="ASPARAGINE SYNTHETASE (GLUTAMINE-HYDROLYZING)"/>
    <property type="match status" value="1"/>
</dbReference>
<evidence type="ECO:0000256" key="2">
    <source>
        <dbReference type="ARBA" id="ARBA00005752"/>
    </source>
</evidence>
<dbReference type="Pfam" id="PF13537">
    <property type="entry name" value="GATase_7"/>
    <property type="match status" value="1"/>
</dbReference>
<keyword evidence="11" id="KW-1185">Reference proteome</keyword>
<evidence type="ECO:0000256" key="1">
    <source>
        <dbReference type="ARBA" id="ARBA00005187"/>
    </source>
</evidence>
<reference evidence="10 11" key="1">
    <citation type="submission" date="2019-02" db="EMBL/GenBank/DDBJ databases">
        <authorList>
            <person name="Li S.-H."/>
        </authorList>
    </citation>
    <scope>NUCLEOTIDE SEQUENCE [LARGE SCALE GENOMIC DNA]</scope>
    <source>
        <strain evidence="10 11">IMCC14385</strain>
    </source>
</reference>
<comment type="pathway">
    <text evidence="1">Amino-acid biosynthesis; L-asparagine biosynthesis; L-asparagine from L-aspartate (L-Gln route): step 1/1.</text>
</comment>
<organism evidence="10 11">
    <name type="scientific">Halioglobus maricola</name>
    <dbReference type="NCBI Taxonomy" id="2601894"/>
    <lineage>
        <taxon>Bacteria</taxon>
        <taxon>Pseudomonadati</taxon>
        <taxon>Pseudomonadota</taxon>
        <taxon>Gammaproteobacteria</taxon>
        <taxon>Cellvibrionales</taxon>
        <taxon>Halieaceae</taxon>
        <taxon>Halioglobus</taxon>
    </lineage>
</organism>
<dbReference type="InterPro" id="IPR006426">
    <property type="entry name" value="Asn_synth_AEB"/>
</dbReference>
<evidence type="ECO:0000256" key="7">
    <source>
        <dbReference type="PIRSR" id="PIRSR001589-2"/>
    </source>
</evidence>
<dbReference type="EC" id="6.3.5.4" evidence="3"/>
<feature type="site" description="Important for beta-aspartyl-AMP intermediate formation" evidence="8">
    <location>
        <position position="301"/>
    </location>
</feature>
<dbReference type="SUPFAM" id="SSF56235">
    <property type="entry name" value="N-terminal nucleophile aminohydrolases (Ntn hydrolases)"/>
    <property type="match status" value="1"/>
</dbReference>
<dbReference type="GO" id="GO:0006529">
    <property type="term" value="P:asparagine biosynthetic process"/>
    <property type="evidence" value="ECO:0007669"/>
    <property type="project" value="InterPro"/>
</dbReference>
<dbReference type="InterPro" id="IPR001962">
    <property type="entry name" value="Asn_synthase"/>
</dbReference>
<dbReference type="CDD" id="cd01991">
    <property type="entry name" value="Asn_synthase_B_C"/>
    <property type="match status" value="1"/>
</dbReference>
<proteinExistence type="inferred from homology"/>
<dbReference type="PANTHER" id="PTHR43284:SF1">
    <property type="entry name" value="ASPARAGINE SYNTHETASE"/>
    <property type="match status" value="1"/>
</dbReference>
<dbReference type="PIRSF" id="PIRSF001589">
    <property type="entry name" value="Asn_synthetase_glu-h"/>
    <property type="match status" value="1"/>
</dbReference>
<dbReference type="InterPro" id="IPR014729">
    <property type="entry name" value="Rossmann-like_a/b/a_fold"/>
</dbReference>
<accession>A0A5P9NFN9</accession>
<dbReference type="InterPro" id="IPR029055">
    <property type="entry name" value="Ntn_hydrolases_N"/>
</dbReference>
<keyword evidence="4 7" id="KW-0547">Nucleotide-binding</keyword>
<dbReference type="PROSITE" id="PS51278">
    <property type="entry name" value="GATASE_TYPE_2"/>
    <property type="match status" value="1"/>
</dbReference>
<gene>
    <name evidence="10" type="ORF">EY643_02430</name>
</gene>
<dbReference type="SUPFAM" id="SSF52402">
    <property type="entry name" value="Adenine nucleotide alpha hydrolases-like"/>
    <property type="match status" value="1"/>
</dbReference>
<comment type="similarity">
    <text evidence="2">Belongs to the asparagine synthetase family.</text>
</comment>
<dbReference type="Gene3D" id="3.40.50.620">
    <property type="entry name" value="HUPs"/>
    <property type="match status" value="1"/>
</dbReference>
<protein>
    <recommendedName>
        <fullName evidence="3">asparagine synthase (glutamine-hydrolyzing)</fullName>
        <ecNumber evidence="3">6.3.5.4</ecNumber>
    </recommendedName>
</protein>
<evidence type="ECO:0000313" key="10">
    <source>
        <dbReference type="EMBL" id="QFU74600.1"/>
    </source>
</evidence>
<dbReference type="InterPro" id="IPR051786">
    <property type="entry name" value="ASN_synthetase/amidase"/>
</dbReference>
<feature type="domain" description="Glutamine amidotransferase type-2" evidence="9">
    <location>
        <begin position="1"/>
        <end position="144"/>
    </location>
</feature>
<evidence type="ECO:0000259" key="9">
    <source>
        <dbReference type="PROSITE" id="PS51278"/>
    </source>
</evidence>
<evidence type="ECO:0000256" key="8">
    <source>
        <dbReference type="PIRSR" id="PIRSR001589-3"/>
    </source>
</evidence>
<keyword evidence="5 7" id="KW-0067">ATP-binding</keyword>
<evidence type="ECO:0000256" key="5">
    <source>
        <dbReference type="ARBA" id="ARBA00022840"/>
    </source>
</evidence>
<dbReference type="RefSeq" id="WP_152660712.1">
    <property type="nucleotide sequence ID" value="NZ_CP036422.1"/>
</dbReference>
<evidence type="ECO:0000256" key="6">
    <source>
        <dbReference type="ARBA" id="ARBA00048741"/>
    </source>
</evidence>
<dbReference type="GO" id="GO:0005524">
    <property type="term" value="F:ATP binding"/>
    <property type="evidence" value="ECO:0007669"/>
    <property type="project" value="UniProtKB-KW"/>
</dbReference>
<comment type="catalytic activity">
    <reaction evidence="6">
        <text>L-aspartate + L-glutamine + ATP + H2O = L-asparagine + L-glutamate + AMP + diphosphate + H(+)</text>
        <dbReference type="Rhea" id="RHEA:12228"/>
        <dbReference type="ChEBI" id="CHEBI:15377"/>
        <dbReference type="ChEBI" id="CHEBI:15378"/>
        <dbReference type="ChEBI" id="CHEBI:29985"/>
        <dbReference type="ChEBI" id="CHEBI:29991"/>
        <dbReference type="ChEBI" id="CHEBI:30616"/>
        <dbReference type="ChEBI" id="CHEBI:33019"/>
        <dbReference type="ChEBI" id="CHEBI:58048"/>
        <dbReference type="ChEBI" id="CHEBI:58359"/>
        <dbReference type="ChEBI" id="CHEBI:456215"/>
        <dbReference type="EC" id="6.3.5.4"/>
    </reaction>
</comment>